<comment type="caution">
    <text evidence="4">The sequence shown here is derived from an EMBL/GenBank/DDBJ whole genome shotgun (WGS) entry which is preliminary data.</text>
</comment>
<dbReference type="GO" id="GO:0005524">
    <property type="term" value="F:ATP binding"/>
    <property type="evidence" value="ECO:0007669"/>
    <property type="project" value="UniProtKB-KW"/>
</dbReference>
<evidence type="ECO:0000313" key="7">
    <source>
        <dbReference type="EMBL" id="CAL5972756.1"/>
    </source>
</evidence>
<protein>
    <submittedName>
        <fullName evidence="4">Pantothenate kinase 4</fullName>
    </submittedName>
    <submittedName>
        <fullName evidence="6">Pantothenate_kinase 4</fullName>
    </submittedName>
</protein>
<dbReference type="Gene3D" id="3.30.420.510">
    <property type="match status" value="1"/>
</dbReference>
<evidence type="ECO:0000313" key="10">
    <source>
        <dbReference type="Proteomes" id="UP001642409"/>
    </source>
</evidence>
<evidence type="ECO:0000256" key="1">
    <source>
        <dbReference type="ARBA" id="ARBA00022741"/>
    </source>
</evidence>
<dbReference type="Gene3D" id="3.30.420.40">
    <property type="match status" value="1"/>
</dbReference>
<name>A0AA86TSZ0_9EUKA</name>
<dbReference type="GO" id="GO:0015937">
    <property type="term" value="P:coenzyme A biosynthetic process"/>
    <property type="evidence" value="ECO:0007669"/>
    <property type="project" value="UniProtKB-KW"/>
</dbReference>
<dbReference type="InterPro" id="IPR043129">
    <property type="entry name" value="ATPase_NBD"/>
</dbReference>
<dbReference type="InterPro" id="IPR004567">
    <property type="entry name" value="Type_II_PanK"/>
</dbReference>
<proteinExistence type="predicted"/>
<dbReference type="Pfam" id="PF03630">
    <property type="entry name" value="Fumble"/>
    <property type="match status" value="1"/>
</dbReference>
<accession>A0AA86TSZ0</accession>
<evidence type="ECO:0000313" key="5">
    <source>
        <dbReference type="EMBL" id="CAI9968434.1"/>
    </source>
</evidence>
<keyword evidence="4" id="KW-0418">Kinase</keyword>
<dbReference type="SUPFAM" id="SSF53067">
    <property type="entry name" value="Actin-like ATPase domain"/>
    <property type="match status" value="2"/>
</dbReference>
<keyword evidence="4" id="KW-0808">Transferase</keyword>
<evidence type="ECO:0000313" key="4">
    <source>
        <dbReference type="EMBL" id="CAI9927506.1"/>
    </source>
</evidence>
<gene>
    <name evidence="4" type="ORF">HINF_LOCUS15151</name>
    <name evidence="7" type="ORF">HINF_LOCUS2064</name>
    <name evidence="5" type="ORF">HINF_LOCUS56079</name>
    <name evidence="6" type="ORF">HINF_LOCUS579</name>
    <name evidence="8" type="ORF">HINF_LOCUS69792</name>
    <name evidence="9" type="ORF">HINF_LOCUS78283</name>
</gene>
<dbReference type="CDD" id="cd24086">
    <property type="entry name" value="ASKHA_NBD_PanK-II_euk"/>
    <property type="match status" value="1"/>
</dbReference>
<dbReference type="GO" id="GO:0005829">
    <property type="term" value="C:cytosol"/>
    <property type="evidence" value="ECO:0007669"/>
    <property type="project" value="TreeGrafter"/>
</dbReference>
<reference evidence="4" key="1">
    <citation type="submission" date="2023-06" db="EMBL/GenBank/DDBJ databases">
        <authorList>
            <person name="Kurt Z."/>
        </authorList>
    </citation>
    <scope>NUCLEOTIDE SEQUENCE</scope>
</reference>
<evidence type="ECO:0000256" key="2">
    <source>
        <dbReference type="ARBA" id="ARBA00022840"/>
    </source>
</evidence>
<sequence>MKNVLQSFLSPLCYLNSFRYSKIKATPINSPSTRFKAASRHLYNQLTEMLIEDCPLVSLDLGGTLTKMTVYIPDSQKSRVILTSKYSQFYRPELSFRAECVMGTYLFFVFHNSQIQFVIDFLNETGFPFDRKRVLRTTGGGAYKFKSLLVSQTNYNNLEIHDEIASLRSGMLFLTALKIKNETQKINQKQEEVHHNDSPFEELNFFDQVPPHSKNGNRNRKNVPRNWIYPVLFVQIGSGISFVKMDAEDYERVDGSAVGGATFNGLSQLILGQDLEYQELLKLGQSGKDKTTLTVGDIYGKNYANLISDLPAAFFGKPQHNERKDLVYGLNQMICVNVAHIAVLNAKQHGLKRIIFSGGFVTQFAEEQLDFGVKFYSGGTIECIFLRHDCVVGSIGAMLGKEVEYQEVQDKIGKGIENIVNNLEEITESEIMNAEVVFE</sequence>
<dbReference type="EMBL" id="CAXDID020000003">
    <property type="protein sequence ID" value="CAL5972756.1"/>
    <property type="molecule type" value="Genomic_DNA"/>
</dbReference>
<dbReference type="EMBL" id="CATOUU010001036">
    <property type="protein sequence ID" value="CAI9968434.1"/>
    <property type="molecule type" value="Genomic_DNA"/>
</dbReference>
<dbReference type="EMBL" id="CAXDID020000514">
    <property type="protein sequence ID" value="CAL6098834.1"/>
    <property type="molecule type" value="Genomic_DNA"/>
</dbReference>
<keyword evidence="2" id="KW-0067">ATP-binding</keyword>
<keyword evidence="1" id="KW-0547">Nucleotide-binding</keyword>
<dbReference type="EMBL" id="CAXDID020000827">
    <property type="protein sequence ID" value="CAL6114780.1"/>
    <property type="molecule type" value="Genomic_DNA"/>
</dbReference>
<dbReference type="GO" id="GO:0004594">
    <property type="term" value="F:pantothenate kinase activity"/>
    <property type="evidence" value="ECO:0007669"/>
    <property type="project" value="TreeGrafter"/>
</dbReference>
<dbReference type="EMBL" id="CATOUU010000380">
    <property type="protein sequence ID" value="CAI9927506.1"/>
    <property type="molecule type" value="Genomic_DNA"/>
</dbReference>
<keyword evidence="10" id="KW-1185">Reference proteome</keyword>
<evidence type="ECO:0000313" key="6">
    <source>
        <dbReference type="EMBL" id="CAL5970639.1"/>
    </source>
</evidence>
<dbReference type="GO" id="GO:0005634">
    <property type="term" value="C:nucleus"/>
    <property type="evidence" value="ECO:0007669"/>
    <property type="project" value="TreeGrafter"/>
</dbReference>
<organism evidence="4">
    <name type="scientific">Hexamita inflata</name>
    <dbReference type="NCBI Taxonomy" id="28002"/>
    <lineage>
        <taxon>Eukaryota</taxon>
        <taxon>Metamonada</taxon>
        <taxon>Diplomonadida</taxon>
        <taxon>Hexamitidae</taxon>
        <taxon>Hexamitinae</taxon>
        <taxon>Hexamita</taxon>
    </lineage>
</organism>
<evidence type="ECO:0000313" key="8">
    <source>
        <dbReference type="EMBL" id="CAL6098834.1"/>
    </source>
</evidence>
<dbReference type="Proteomes" id="UP001642409">
    <property type="component" value="Unassembled WGS sequence"/>
</dbReference>
<evidence type="ECO:0000256" key="3">
    <source>
        <dbReference type="ARBA" id="ARBA00022993"/>
    </source>
</evidence>
<dbReference type="AlphaFoldDB" id="A0AA86TSZ0"/>
<reference evidence="6 10" key="2">
    <citation type="submission" date="2024-07" db="EMBL/GenBank/DDBJ databases">
        <authorList>
            <person name="Akdeniz Z."/>
        </authorList>
    </citation>
    <scope>NUCLEOTIDE SEQUENCE [LARGE SCALE GENOMIC DNA]</scope>
</reference>
<dbReference type="EMBL" id="CAXDID020000001">
    <property type="protein sequence ID" value="CAL5970639.1"/>
    <property type="molecule type" value="Genomic_DNA"/>
</dbReference>
<evidence type="ECO:0000313" key="9">
    <source>
        <dbReference type="EMBL" id="CAL6114780.1"/>
    </source>
</evidence>
<keyword evidence="3" id="KW-0173">Coenzyme A biosynthesis</keyword>
<dbReference type="PANTHER" id="PTHR12280">
    <property type="entry name" value="PANTOTHENATE KINASE"/>
    <property type="match status" value="1"/>
</dbReference>
<dbReference type="PANTHER" id="PTHR12280:SF20">
    <property type="entry name" value="4'-PHOSPHOPANTETHEINE PHOSPHATASE"/>
    <property type="match status" value="1"/>
</dbReference>